<dbReference type="OrthoDB" id="3064393at2759"/>
<dbReference type="Proteomes" id="UP000620124">
    <property type="component" value="Unassembled WGS sequence"/>
</dbReference>
<gene>
    <name evidence="2" type="ORF">MVEN_00656900</name>
</gene>
<proteinExistence type="predicted"/>
<keyword evidence="1" id="KW-1133">Transmembrane helix</keyword>
<keyword evidence="1" id="KW-0812">Transmembrane</keyword>
<protein>
    <submittedName>
        <fullName evidence="2">Uncharacterized protein</fullName>
    </submittedName>
</protein>
<dbReference type="EMBL" id="JACAZI010000004">
    <property type="protein sequence ID" value="KAF7363051.1"/>
    <property type="molecule type" value="Genomic_DNA"/>
</dbReference>
<dbReference type="AlphaFoldDB" id="A0A8H6YRJ5"/>
<comment type="caution">
    <text evidence="2">The sequence shown here is derived from an EMBL/GenBank/DDBJ whole genome shotgun (WGS) entry which is preliminary data.</text>
</comment>
<name>A0A8H6YRJ5_9AGAR</name>
<feature type="transmembrane region" description="Helical" evidence="1">
    <location>
        <begin position="12"/>
        <end position="31"/>
    </location>
</feature>
<evidence type="ECO:0000313" key="3">
    <source>
        <dbReference type="Proteomes" id="UP000620124"/>
    </source>
</evidence>
<keyword evidence="1" id="KW-0472">Membrane</keyword>
<organism evidence="2 3">
    <name type="scientific">Mycena venus</name>
    <dbReference type="NCBI Taxonomy" id="2733690"/>
    <lineage>
        <taxon>Eukaryota</taxon>
        <taxon>Fungi</taxon>
        <taxon>Dikarya</taxon>
        <taxon>Basidiomycota</taxon>
        <taxon>Agaricomycotina</taxon>
        <taxon>Agaricomycetes</taxon>
        <taxon>Agaricomycetidae</taxon>
        <taxon>Agaricales</taxon>
        <taxon>Marasmiineae</taxon>
        <taxon>Mycenaceae</taxon>
        <taxon>Mycena</taxon>
    </lineage>
</organism>
<sequence>MFLTSFIARYRFVYALCLLQIVSGVATLALYGADGSVASKVIQVAPTVYALITALKIHRMLSYAHRADPSQPLSRVEGQYLLLIYMVGMWVLCILVSFWPQYRRFSTMLASCLSTNFPANLKCVSLATDIVFPFSILGAVYSALRALQRRAVELHGADMVAIPVECSLSVTYPQNLIEAWMLPHVADLTTCRGRDPREISGR</sequence>
<feature type="transmembrane region" description="Helical" evidence="1">
    <location>
        <begin position="78"/>
        <end position="99"/>
    </location>
</feature>
<evidence type="ECO:0000313" key="2">
    <source>
        <dbReference type="EMBL" id="KAF7363051.1"/>
    </source>
</evidence>
<reference evidence="2" key="1">
    <citation type="submission" date="2020-05" db="EMBL/GenBank/DDBJ databases">
        <title>Mycena genomes resolve the evolution of fungal bioluminescence.</title>
        <authorList>
            <person name="Tsai I.J."/>
        </authorList>
    </citation>
    <scope>NUCLEOTIDE SEQUENCE</scope>
    <source>
        <strain evidence="2">CCC161011</strain>
    </source>
</reference>
<evidence type="ECO:0000256" key="1">
    <source>
        <dbReference type="SAM" id="Phobius"/>
    </source>
</evidence>
<keyword evidence="3" id="KW-1185">Reference proteome</keyword>
<accession>A0A8H6YRJ5</accession>